<evidence type="ECO:0000313" key="2">
    <source>
        <dbReference type="Proteomes" id="UP000234857"/>
    </source>
</evidence>
<dbReference type="NCBIfam" id="TIGR00266">
    <property type="entry name" value="TIGR00266 family protein"/>
    <property type="match status" value="1"/>
</dbReference>
<dbReference type="AlphaFoldDB" id="A0A2N5ZI23"/>
<reference evidence="1 2" key="1">
    <citation type="submission" date="2017-11" db="EMBL/GenBank/DDBJ databases">
        <title>Genome-resolved metagenomics identifies genetic mobility, metabolic interactions, and unexpected diversity in perchlorate-reducing communities.</title>
        <authorList>
            <person name="Barnum T.P."/>
            <person name="Figueroa I.A."/>
            <person name="Carlstrom C.I."/>
            <person name="Lucas L.N."/>
            <person name="Engelbrektson A.L."/>
            <person name="Coates J.D."/>
        </authorList>
    </citation>
    <scope>NUCLEOTIDE SEQUENCE [LARGE SCALE GENOMIC DNA]</scope>
    <source>
        <strain evidence="1">BM706</strain>
    </source>
</reference>
<dbReference type="InterPro" id="IPR002838">
    <property type="entry name" value="AIM24"/>
</dbReference>
<name>A0A2N5ZI23_MUIH1</name>
<accession>A0A2N5ZI23</accession>
<dbReference type="Pfam" id="PF01987">
    <property type="entry name" value="AIM24"/>
    <property type="match status" value="1"/>
</dbReference>
<gene>
    <name evidence="1" type="ORF">C0601_04775</name>
</gene>
<sequence length="254" mass="27174">MEFQIKGDNLQFVIIKIDQGEELYAEAGKMFFKMPNVKMETKAAGEGIGGKIMGAIKRKVAGESLFTTHFTVGSGSSGVVSFAGEFPGRIEAVDVSEVPFLAQKDAFICAENTVDFNIEFQKKIGAGLFGGEGFILEKFSGKGKVFIHAGGDFFVKQLQPGEKLQVDTGSVVGFESTVKYDVQLAEGIMTALFGGEGLFLTTLEGPGKVILQSMTLSKLRRQIGVMRHTKGGKQGSELDIVGNVVNSFFGGSSD</sequence>
<dbReference type="InterPro" id="IPR016031">
    <property type="entry name" value="Trp_RNA-bd_attenuator-like_dom"/>
</dbReference>
<dbReference type="Proteomes" id="UP000234857">
    <property type="component" value="Unassembled WGS sequence"/>
</dbReference>
<dbReference type="SUPFAM" id="SSF51219">
    <property type="entry name" value="TRAP-like"/>
    <property type="match status" value="1"/>
</dbReference>
<protein>
    <submittedName>
        <fullName evidence="1">TIGR00266 family protein</fullName>
    </submittedName>
</protein>
<comment type="caution">
    <text evidence="1">The sequence shown here is derived from an EMBL/GenBank/DDBJ whole genome shotgun (WGS) entry which is preliminary data.</text>
</comment>
<dbReference type="PANTHER" id="PTHR43657">
    <property type="entry name" value="TRYPTOPHAN RNA-BINDING ATTENUATOR PROTEIN-LIKE PROTEIN"/>
    <property type="match status" value="1"/>
</dbReference>
<dbReference type="Gene3D" id="3.60.160.10">
    <property type="entry name" value="Mitochondrial biogenesis AIM24"/>
    <property type="match status" value="1"/>
</dbReference>
<proteinExistence type="predicted"/>
<dbReference type="PANTHER" id="PTHR43657:SF1">
    <property type="entry name" value="ALTERED INHERITANCE OF MITOCHONDRIA PROTEIN 24, MITOCHONDRIAL"/>
    <property type="match status" value="1"/>
</dbReference>
<dbReference type="EMBL" id="PKTG01000064">
    <property type="protein sequence ID" value="PLX18335.1"/>
    <property type="molecule type" value="Genomic_DNA"/>
</dbReference>
<evidence type="ECO:0000313" key="1">
    <source>
        <dbReference type="EMBL" id="PLX18335.1"/>
    </source>
</evidence>
<organism evidence="1 2">
    <name type="scientific">Muiribacterium halophilum</name>
    <dbReference type="NCBI Taxonomy" id="2053465"/>
    <lineage>
        <taxon>Bacteria</taxon>
        <taxon>Candidatus Muiribacteriota</taxon>
        <taxon>Candidatus Muiribacteriia</taxon>
        <taxon>Candidatus Muiribacteriales</taxon>
        <taxon>Candidatus Muiribacteriaceae</taxon>
        <taxon>Candidatus Muiribacterium</taxon>
    </lineage>
</organism>
<dbReference type="InterPro" id="IPR036983">
    <property type="entry name" value="AIM24_sf"/>
</dbReference>